<evidence type="ECO:0000313" key="1">
    <source>
        <dbReference type="EMBL" id="KIO08868.1"/>
    </source>
</evidence>
<dbReference type="AlphaFoldDB" id="A0A0C3JIG3"/>
<reference evidence="2" key="2">
    <citation type="submission" date="2015-01" db="EMBL/GenBank/DDBJ databases">
        <title>Evolutionary Origins and Diversification of the Mycorrhizal Mutualists.</title>
        <authorList>
            <consortium name="DOE Joint Genome Institute"/>
            <consortium name="Mycorrhizal Genomics Consortium"/>
            <person name="Kohler A."/>
            <person name="Kuo A."/>
            <person name="Nagy L.G."/>
            <person name="Floudas D."/>
            <person name="Copeland A."/>
            <person name="Barry K.W."/>
            <person name="Cichocki N."/>
            <person name="Veneault-Fourrey C."/>
            <person name="LaButti K."/>
            <person name="Lindquist E.A."/>
            <person name="Lipzen A."/>
            <person name="Lundell T."/>
            <person name="Morin E."/>
            <person name="Murat C."/>
            <person name="Riley R."/>
            <person name="Ohm R."/>
            <person name="Sun H."/>
            <person name="Tunlid A."/>
            <person name="Henrissat B."/>
            <person name="Grigoriev I.V."/>
            <person name="Hibbett D.S."/>
            <person name="Martin F."/>
        </authorList>
    </citation>
    <scope>NUCLEOTIDE SEQUENCE [LARGE SCALE GENOMIC DNA]</scope>
    <source>
        <strain evidence="2">Marx 270</strain>
    </source>
</reference>
<dbReference type="OrthoDB" id="3246730at2759"/>
<gene>
    <name evidence="1" type="ORF">M404DRAFT_133564</name>
</gene>
<feature type="non-terminal residue" evidence="1">
    <location>
        <position position="1"/>
    </location>
</feature>
<keyword evidence="2" id="KW-1185">Reference proteome</keyword>
<dbReference type="InParanoid" id="A0A0C3JIG3"/>
<protein>
    <submittedName>
        <fullName evidence="1">Uncharacterized protein</fullName>
    </submittedName>
</protein>
<organism evidence="1 2">
    <name type="scientific">Pisolithus tinctorius Marx 270</name>
    <dbReference type="NCBI Taxonomy" id="870435"/>
    <lineage>
        <taxon>Eukaryota</taxon>
        <taxon>Fungi</taxon>
        <taxon>Dikarya</taxon>
        <taxon>Basidiomycota</taxon>
        <taxon>Agaricomycotina</taxon>
        <taxon>Agaricomycetes</taxon>
        <taxon>Agaricomycetidae</taxon>
        <taxon>Boletales</taxon>
        <taxon>Sclerodermatineae</taxon>
        <taxon>Pisolithaceae</taxon>
        <taxon>Pisolithus</taxon>
    </lineage>
</organism>
<accession>A0A0C3JIG3</accession>
<reference evidence="1 2" key="1">
    <citation type="submission" date="2014-04" db="EMBL/GenBank/DDBJ databases">
        <authorList>
            <consortium name="DOE Joint Genome Institute"/>
            <person name="Kuo A."/>
            <person name="Kohler A."/>
            <person name="Costa M.D."/>
            <person name="Nagy L.G."/>
            <person name="Floudas D."/>
            <person name="Copeland A."/>
            <person name="Barry K.W."/>
            <person name="Cichocki N."/>
            <person name="Veneault-Fourrey C."/>
            <person name="LaButti K."/>
            <person name="Lindquist E.A."/>
            <person name="Lipzen A."/>
            <person name="Lundell T."/>
            <person name="Morin E."/>
            <person name="Murat C."/>
            <person name="Sun H."/>
            <person name="Tunlid A."/>
            <person name="Henrissat B."/>
            <person name="Grigoriev I.V."/>
            <person name="Hibbett D.S."/>
            <person name="Martin F."/>
            <person name="Nordberg H.P."/>
            <person name="Cantor M.N."/>
            <person name="Hua S.X."/>
        </authorList>
    </citation>
    <scope>NUCLEOTIDE SEQUENCE [LARGE SCALE GENOMIC DNA]</scope>
    <source>
        <strain evidence="1 2">Marx 270</strain>
    </source>
</reference>
<dbReference type="EMBL" id="KN831956">
    <property type="protein sequence ID" value="KIO08868.1"/>
    <property type="molecule type" value="Genomic_DNA"/>
</dbReference>
<dbReference type="Proteomes" id="UP000054217">
    <property type="component" value="Unassembled WGS sequence"/>
</dbReference>
<dbReference type="HOGENOM" id="CLU_095758_2_0_1"/>
<proteinExistence type="predicted"/>
<name>A0A0C3JIG3_PISTI</name>
<evidence type="ECO:0000313" key="2">
    <source>
        <dbReference type="Proteomes" id="UP000054217"/>
    </source>
</evidence>
<sequence>YFEHNDELEVYANLTKFLLNNYKQALDLLSNGRLTLERLMRELGVSDPDTFKLWLDEEREYLGSLLREPVEETLQMEYWQRLVNLAGSR</sequence>